<dbReference type="InterPro" id="IPR024932">
    <property type="entry name" value="ApbE"/>
</dbReference>
<dbReference type="EC" id="2.7.1.180" evidence="2"/>
<evidence type="ECO:0000256" key="9">
    <source>
        <dbReference type="ARBA" id="ARBA00031306"/>
    </source>
</evidence>
<keyword evidence="13" id="KW-1185">Reference proteome</keyword>
<evidence type="ECO:0000256" key="5">
    <source>
        <dbReference type="ARBA" id="ARBA00022679"/>
    </source>
</evidence>
<gene>
    <name evidence="12" type="ORF">ACFYNQ_46675</name>
</gene>
<comment type="cofactor">
    <cofactor evidence="1">
        <name>Mg(2+)</name>
        <dbReference type="ChEBI" id="CHEBI:18420"/>
    </cofactor>
</comment>
<evidence type="ECO:0000313" key="12">
    <source>
        <dbReference type="EMBL" id="MFE9606008.1"/>
    </source>
</evidence>
<evidence type="ECO:0000256" key="1">
    <source>
        <dbReference type="ARBA" id="ARBA00001946"/>
    </source>
</evidence>
<accession>A0ABW6MKS0</accession>
<dbReference type="Gene3D" id="3.10.520.10">
    <property type="entry name" value="ApbE-like domains"/>
    <property type="match status" value="1"/>
</dbReference>
<evidence type="ECO:0000256" key="10">
    <source>
        <dbReference type="ARBA" id="ARBA00048540"/>
    </source>
</evidence>
<dbReference type="SUPFAM" id="SSF143631">
    <property type="entry name" value="ApbE-like"/>
    <property type="match status" value="2"/>
</dbReference>
<dbReference type="RefSeq" id="WP_388114733.1">
    <property type="nucleotide sequence ID" value="NZ_JBIAHM010000022.1"/>
</dbReference>
<evidence type="ECO:0000256" key="11">
    <source>
        <dbReference type="SAM" id="MobiDB-lite"/>
    </source>
</evidence>
<protein>
    <recommendedName>
        <fullName evidence="3">FAD:protein FMN transferase</fullName>
        <ecNumber evidence="2">2.7.1.180</ecNumber>
    </recommendedName>
    <alternativeName>
        <fullName evidence="9">Flavin transferase</fullName>
    </alternativeName>
</protein>
<comment type="catalytic activity">
    <reaction evidence="10">
        <text>L-threonyl-[protein] + FAD = FMN-L-threonyl-[protein] + AMP + H(+)</text>
        <dbReference type="Rhea" id="RHEA:36847"/>
        <dbReference type="Rhea" id="RHEA-COMP:11060"/>
        <dbReference type="Rhea" id="RHEA-COMP:11061"/>
        <dbReference type="ChEBI" id="CHEBI:15378"/>
        <dbReference type="ChEBI" id="CHEBI:30013"/>
        <dbReference type="ChEBI" id="CHEBI:57692"/>
        <dbReference type="ChEBI" id="CHEBI:74257"/>
        <dbReference type="ChEBI" id="CHEBI:456215"/>
        <dbReference type="EC" id="2.7.1.180"/>
    </reaction>
</comment>
<dbReference type="Proteomes" id="UP001601303">
    <property type="component" value="Unassembled WGS sequence"/>
</dbReference>
<sequence length="388" mass="39352">MSATSADARGRVGSGVEPATAVFTALGTTAVLLTADPARADDALLILRAELAAIDAACSRFRPDSELSRANTAAGNGPVPVSALLAEAVEVALRAAELTDGAVDPTVGPAVVALGYDRTFAEVAARRPENTEPATAPRPAAGWRSVRWDPALRLLRLPAGTTLDLGATAKALAADRAAHRAAAAVGCGVLVNLGGDLSAAGEPPYGGWRVAIADNHAGPEDGWRAGTADGHAAREGSGQAGITDDPRAPNAGPQGATVGRHTPLHTGPRPTITDNHTAPNAAPRHPVVSIRDGGLATSGTTVRTWRRGGRTLHHIVDPATGDVPPPVWRTVSVAAGSCVDANTATTAALVLGERAPDWLRGTGLPARLVRTDGSVLCLGAWPAEGGDR</sequence>
<evidence type="ECO:0000313" key="13">
    <source>
        <dbReference type="Proteomes" id="UP001601303"/>
    </source>
</evidence>
<evidence type="ECO:0000256" key="4">
    <source>
        <dbReference type="ARBA" id="ARBA00022630"/>
    </source>
</evidence>
<keyword evidence="7" id="KW-0274">FAD</keyword>
<dbReference type="GO" id="GO:0016740">
    <property type="term" value="F:transferase activity"/>
    <property type="evidence" value="ECO:0007669"/>
    <property type="project" value="UniProtKB-KW"/>
</dbReference>
<comment type="caution">
    <text evidence="12">The sequence shown here is derived from an EMBL/GenBank/DDBJ whole genome shotgun (WGS) entry which is preliminary data.</text>
</comment>
<evidence type="ECO:0000256" key="8">
    <source>
        <dbReference type="ARBA" id="ARBA00022842"/>
    </source>
</evidence>
<proteinExistence type="predicted"/>
<evidence type="ECO:0000256" key="3">
    <source>
        <dbReference type="ARBA" id="ARBA00016337"/>
    </source>
</evidence>
<keyword evidence="4" id="KW-0285">Flavoprotein</keyword>
<name>A0ABW6MKS0_9ACTN</name>
<keyword evidence="5 12" id="KW-0808">Transferase</keyword>
<dbReference type="PANTHER" id="PTHR30040">
    <property type="entry name" value="THIAMINE BIOSYNTHESIS LIPOPROTEIN APBE"/>
    <property type="match status" value="1"/>
</dbReference>
<organism evidence="12 13">
    <name type="scientific">Streptomyces hokutonensis</name>
    <dbReference type="NCBI Taxonomy" id="1306990"/>
    <lineage>
        <taxon>Bacteria</taxon>
        <taxon>Bacillati</taxon>
        <taxon>Actinomycetota</taxon>
        <taxon>Actinomycetes</taxon>
        <taxon>Kitasatosporales</taxon>
        <taxon>Streptomycetaceae</taxon>
        <taxon>Streptomyces</taxon>
    </lineage>
</organism>
<keyword evidence="8" id="KW-0460">Magnesium</keyword>
<dbReference type="EMBL" id="JBIAHM010000022">
    <property type="protein sequence ID" value="MFE9606008.1"/>
    <property type="molecule type" value="Genomic_DNA"/>
</dbReference>
<evidence type="ECO:0000256" key="6">
    <source>
        <dbReference type="ARBA" id="ARBA00022723"/>
    </source>
</evidence>
<dbReference type="Pfam" id="PF02424">
    <property type="entry name" value="ApbE"/>
    <property type="match status" value="2"/>
</dbReference>
<evidence type="ECO:0000256" key="2">
    <source>
        <dbReference type="ARBA" id="ARBA00011955"/>
    </source>
</evidence>
<dbReference type="InterPro" id="IPR003374">
    <property type="entry name" value="ApbE-like_sf"/>
</dbReference>
<reference evidence="12 13" key="1">
    <citation type="submission" date="2024-10" db="EMBL/GenBank/DDBJ databases">
        <title>The Natural Products Discovery Center: Release of the First 8490 Sequenced Strains for Exploring Actinobacteria Biosynthetic Diversity.</title>
        <authorList>
            <person name="Kalkreuter E."/>
            <person name="Kautsar S.A."/>
            <person name="Yang D."/>
            <person name="Bader C.D."/>
            <person name="Teijaro C.N."/>
            <person name="Fluegel L."/>
            <person name="Davis C.M."/>
            <person name="Simpson J.R."/>
            <person name="Lauterbach L."/>
            <person name="Steele A.D."/>
            <person name="Gui C."/>
            <person name="Meng S."/>
            <person name="Li G."/>
            <person name="Viehrig K."/>
            <person name="Ye F."/>
            <person name="Su P."/>
            <person name="Kiefer A.F."/>
            <person name="Nichols A."/>
            <person name="Cepeda A.J."/>
            <person name="Yan W."/>
            <person name="Fan B."/>
            <person name="Jiang Y."/>
            <person name="Adhikari A."/>
            <person name="Zheng C.-J."/>
            <person name="Schuster L."/>
            <person name="Cowan T.M."/>
            <person name="Smanski M.J."/>
            <person name="Chevrette M.G."/>
            <person name="De Carvalho L.P.S."/>
            <person name="Shen B."/>
        </authorList>
    </citation>
    <scope>NUCLEOTIDE SEQUENCE [LARGE SCALE GENOMIC DNA]</scope>
    <source>
        <strain evidence="12 13">NPDC006488</strain>
    </source>
</reference>
<keyword evidence="6" id="KW-0479">Metal-binding</keyword>
<dbReference type="PANTHER" id="PTHR30040:SF2">
    <property type="entry name" value="FAD:PROTEIN FMN TRANSFERASE"/>
    <property type="match status" value="1"/>
</dbReference>
<feature type="region of interest" description="Disordered" evidence="11">
    <location>
        <begin position="219"/>
        <end position="296"/>
    </location>
</feature>
<evidence type="ECO:0000256" key="7">
    <source>
        <dbReference type="ARBA" id="ARBA00022827"/>
    </source>
</evidence>